<evidence type="ECO:0000313" key="2">
    <source>
        <dbReference type="Proteomes" id="UP000285211"/>
    </source>
</evidence>
<gene>
    <name evidence="1" type="ORF">EOD40_13110</name>
</gene>
<dbReference type="Proteomes" id="UP000285211">
    <property type="component" value="Unassembled WGS sequence"/>
</dbReference>
<comment type="caution">
    <text evidence="1">The sequence shown here is derived from an EMBL/GenBank/DDBJ whole genome shotgun (WGS) entry which is preliminary data.</text>
</comment>
<keyword evidence="2" id="KW-1185">Reference proteome</keyword>
<accession>A0A437KRB1</accession>
<dbReference type="AlphaFoldDB" id="A0A437KRB1"/>
<dbReference type="OrthoDB" id="1327430at2"/>
<evidence type="ECO:0000313" key="1">
    <source>
        <dbReference type="EMBL" id="RVT74444.1"/>
    </source>
</evidence>
<reference evidence="1 2" key="1">
    <citation type="submission" date="2019-01" db="EMBL/GenBank/DDBJ databases">
        <authorList>
            <person name="Chen W.-M."/>
        </authorList>
    </citation>
    <scope>NUCLEOTIDE SEQUENCE [LARGE SCALE GENOMIC DNA]</scope>
    <source>
        <strain evidence="1 2">BBQ-12</strain>
    </source>
</reference>
<sequence length="478" mass="55604">MERLYYSSSYQSYYYPPTLNYVTTSLEANQAQENTVNTVANNVFYSENLDEIHATYPLFFQNATTINIPKNIKRHIEKKIPKRYLNKIDKNKKYAVENCLLFSSNLTSTLFSEDRWKSLSSKILDEQFRKGKDNTFIYNHIVQALKYKSSTTDSVIQTKKNKLGTDTYQEGITCKSYSFTDTFSNNNLVKYTITNPEIIAKRDKFIYSQIAKATDNIIATNLLKLYPRIDLPNESELKIEANRLIKGKYRTKKGKLLTKLNNHSKDYFKDASQRSFVEENIKSFKFYTDISYMIPIIGDYKSGGRVVDSFSLMASWIRKLIKIDNEPIVEVDFKALHPNIAMSIYSGSKKFLTHQQVSEDSGIDIKKVKIEHLSFFNETLAGMKRSPLYQFYKESDHLMIKNIEIEKHNSKFKHRVTSMRMFAKEVEIMKESIGRLNTMGIYVGYIYDALFCKESEKEIVKKIMNEVVLELGVYTIAD</sequence>
<dbReference type="EMBL" id="SACJ01000008">
    <property type="protein sequence ID" value="RVT74444.1"/>
    <property type="molecule type" value="Genomic_DNA"/>
</dbReference>
<organism evidence="1 2">
    <name type="scientific">Flavobacterium sufflavum</name>
    <dbReference type="NCBI Taxonomy" id="1921138"/>
    <lineage>
        <taxon>Bacteria</taxon>
        <taxon>Pseudomonadati</taxon>
        <taxon>Bacteroidota</taxon>
        <taxon>Flavobacteriia</taxon>
        <taxon>Flavobacteriales</taxon>
        <taxon>Flavobacteriaceae</taxon>
        <taxon>Flavobacterium</taxon>
    </lineage>
</organism>
<protein>
    <submittedName>
        <fullName evidence="1">Uncharacterized protein</fullName>
    </submittedName>
</protein>
<dbReference type="RefSeq" id="WP_128196237.1">
    <property type="nucleotide sequence ID" value="NZ_SACJ01000008.1"/>
</dbReference>
<proteinExistence type="predicted"/>
<name>A0A437KRB1_9FLAO</name>